<evidence type="ECO:0000256" key="5">
    <source>
        <dbReference type="ARBA" id="ARBA00022862"/>
    </source>
</evidence>
<feature type="active site" description="Cysteine sulfenic acid (-SOH) intermediate; for peroxidase activity" evidence="13">
    <location>
        <position position="42"/>
    </location>
</feature>
<dbReference type="PROSITE" id="PS51352">
    <property type="entry name" value="THIOREDOXIN_2"/>
    <property type="match status" value="1"/>
</dbReference>
<dbReference type="EMBL" id="CP021106">
    <property type="protein sequence ID" value="ARO87539.1"/>
    <property type="molecule type" value="Genomic_DNA"/>
</dbReference>
<dbReference type="eggNOG" id="COG1225">
    <property type="taxonomic scope" value="Bacteria"/>
</dbReference>
<dbReference type="PANTHER" id="PTHR42801:SF4">
    <property type="entry name" value="AHPC_TSA FAMILY PROTEIN"/>
    <property type="match status" value="1"/>
</dbReference>
<dbReference type="CDD" id="cd03017">
    <property type="entry name" value="PRX_BCP"/>
    <property type="match status" value="1"/>
</dbReference>
<dbReference type="InterPro" id="IPR000866">
    <property type="entry name" value="AhpC/TSA"/>
</dbReference>
<evidence type="ECO:0000256" key="7">
    <source>
        <dbReference type="ARBA" id="ARBA00023157"/>
    </source>
</evidence>
<dbReference type="GO" id="GO:0034599">
    <property type="term" value="P:cellular response to oxidative stress"/>
    <property type="evidence" value="ECO:0007669"/>
    <property type="project" value="TreeGrafter"/>
</dbReference>
<keyword evidence="16" id="KW-1185">Reference proteome</keyword>
<dbReference type="KEGG" id="nlc:EBAPG3_007010"/>
<evidence type="ECO:0000256" key="1">
    <source>
        <dbReference type="ARBA" id="ARBA00003330"/>
    </source>
</evidence>
<dbReference type="GO" id="GO:0008379">
    <property type="term" value="F:thioredoxin peroxidase activity"/>
    <property type="evidence" value="ECO:0007669"/>
    <property type="project" value="TreeGrafter"/>
</dbReference>
<dbReference type="OrthoDB" id="9812811at2"/>
<dbReference type="InterPro" id="IPR036249">
    <property type="entry name" value="Thioredoxin-like_sf"/>
</dbReference>
<evidence type="ECO:0000256" key="9">
    <source>
        <dbReference type="ARBA" id="ARBA00032824"/>
    </source>
</evidence>
<dbReference type="PANTHER" id="PTHR42801">
    <property type="entry name" value="THIOREDOXIN-DEPENDENT PEROXIDE REDUCTASE"/>
    <property type="match status" value="1"/>
</dbReference>
<dbReference type="SUPFAM" id="SSF52833">
    <property type="entry name" value="Thioredoxin-like"/>
    <property type="match status" value="1"/>
</dbReference>
<reference evidence="15 16" key="1">
    <citation type="journal article" date="2015" name="Int. J. Syst. Evol. Microbiol.">
        <title>Nitrosospira lacus sp. nov., a psychrotolerant, ammonia-oxidizing bacterium from sandy lake sediment.</title>
        <authorList>
            <person name="Urakawa H."/>
            <person name="Garcia J.C."/>
            <person name="Nielsen J.L."/>
            <person name="Le V.Q."/>
            <person name="Kozlowski J.A."/>
            <person name="Stein L.Y."/>
            <person name="Lim C.K."/>
            <person name="Pommerening-Roser A."/>
            <person name="Martens-Habbena W."/>
            <person name="Stahl D.A."/>
            <person name="Klotz M.G."/>
        </authorList>
    </citation>
    <scope>NUCLEOTIDE SEQUENCE [LARGE SCALE GENOMIC DNA]</scope>
    <source>
        <strain evidence="15 16">APG3</strain>
    </source>
</reference>
<dbReference type="RefSeq" id="WP_004180035.1">
    <property type="nucleotide sequence ID" value="NZ_CP021106.3"/>
</dbReference>
<accession>A0A1W6SNZ3</accession>
<dbReference type="FunFam" id="3.40.30.10:FF:000007">
    <property type="entry name" value="Thioredoxin-dependent thiol peroxidase"/>
    <property type="match status" value="1"/>
</dbReference>
<evidence type="ECO:0000256" key="2">
    <source>
        <dbReference type="ARBA" id="ARBA00011245"/>
    </source>
</evidence>
<evidence type="ECO:0000256" key="3">
    <source>
        <dbReference type="ARBA" id="ARBA00013017"/>
    </source>
</evidence>
<dbReference type="InterPro" id="IPR013766">
    <property type="entry name" value="Thioredoxin_domain"/>
</dbReference>
<gene>
    <name evidence="15" type="ORF">EBAPG3_007010</name>
</gene>
<comment type="function">
    <text evidence="1">Thiol-specific peroxidase that catalyzes the reduction of hydrogen peroxide and organic hydroperoxides to water and alcohols, respectively. Plays a role in cell protection against oxidative stress by detoxifying peroxides and as sensor of hydrogen peroxide-mediated signaling events.</text>
</comment>
<proteinExistence type="inferred from homology"/>
<dbReference type="GO" id="GO:0005737">
    <property type="term" value="C:cytoplasm"/>
    <property type="evidence" value="ECO:0007669"/>
    <property type="project" value="TreeGrafter"/>
</dbReference>
<evidence type="ECO:0000256" key="12">
    <source>
        <dbReference type="ARBA" id="ARBA00049091"/>
    </source>
</evidence>
<comment type="subunit">
    <text evidence="2">Monomer.</text>
</comment>
<dbReference type="GO" id="GO:0045454">
    <property type="term" value="P:cell redox homeostasis"/>
    <property type="evidence" value="ECO:0007669"/>
    <property type="project" value="TreeGrafter"/>
</dbReference>
<dbReference type="AlphaFoldDB" id="A0A1W6SNZ3"/>
<dbReference type="EC" id="1.11.1.24" evidence="3"/>
<keyword evidence="8" id="KW-0676">Redox-active center</keyword>
<comment type="similarity">
    <text evidence="10">Belongs to the peroxiredoxin family. BCP/PrxQ subfamily.</text>
</comment>
<evidence type="ECO:0000259" key="14">
    <source>
        <dbReference type="PROSITE" id="PS51352"/>
    </source>
</evidence>
<dbReference type="InterPro" id="IPR024706">
    <property type="entry name" value="Peroxiredoxin_AhpC-typ"/>
</dbReference>
<name>A0A1W6SNZ3_9PROT</name>
<dbReference type="PIRSF" id="PIRSF000239">
    <property type="entry name" value="AHPC"/>
    <property type="match status" value="1"/>
</dbReference>
<dbReference type="InterPro" id="IPR050924">
    <property type="entry name" value="Peroxiredoxin_BCP/PrxQ"/>
</dbReference>
<keyword evidence="7" id="KW-1015">Disulfide bond</keyword>
<feature type="domain" description="Thioredoxin" evidence="14">
    <location>
        <begin position="1"/>
        <end position="153"/>
    </location>
</feature>
<evidence type="ECO:0000256" key="4">
    <source>
        <dbReference type="ARBA" id="ARBA00022559"/>
    </source>
</evidence>
<protein>
    <recommendedName>
        <fullName evidence="3">thioredoxin-dependent peroxiredoxin</fullName>
        <ecNumber evidence="3">1.11.1.24</ecNumber>
    </recommendedName>
    <alternativeName>
        <fullName evidence="9">Thioredoxin peroxidase</fullName>
    </alternativeName>
    <alternativeName>
        <fullName evidence="11">Thioredoxin-dependent peroxiredoxin Bcp</fullName>
    </alternativeName>
</protein>
<dbReference type="Gene3D" id="3.40.30.10">
    <property type="entry name" value="Glutaredoxin"/>
    <property type="match status" value="1"/>
</dbReference>
<keyword evidence="4" id="KW-0575">Peroxidase</keyword>
<evidence type="ECO:0000256" key="6">
    <source>
        <dbReference type="ARBA" id="ARBA00023002"/>
    </source>
</evidence>
<organism evidence="15 16">
    <name type="scientific">Nitrosospira lacus</name>
    <dbReference type="NCBI Taxonomy" id="1288494"/>
    <lineage>
        <taxon>Bacteria</taxon>
        <taxon>Pseudomonadati</taxon>
        <taxon>Pseudomonadota</taxon>
        <taxon>Betaproteobacteria</taxon>
        <taxon>Nitrosomonadales</taxon>
        <taxon>Nitrosomonadaceae</taxon>
        <taxon>Nitrosospira</taxon>
    </lineage>
</organism>
<keyword evidence="5" id="KW-0049">Antioxidant</keyword>
<comment type="catalytic activity">
    <reaction evidence="12">
        <text>a hydroperoxide + [thioredoxin]-dithiol = an alcohol + [thioredoxin]-disulfide + H2O</text>
        <dbReference type="Rhea" id="RHEA:62620"/>
        <dbReference type="Rhea" id="RHEA-COMP:10698"/>
        <dbReference type="Rhea" id="RHEA-COMP:10700"/>
        <dbReference type="ChEBI" id="CHEBI:15377"/>
        <dbReference type="ChEBI" id="CHEBI:29950"/>
        <dbReference type="ChEBI" id="CHEBI:30879"/>
        <dbReference type="ChEBI" id="CHEBI:35924"/>
        <dbReference type="ChEBI" id="CHEBI:50058"/>
        <dbReference type="EC" id="1.11.1.24"/>
    </reaction>
</comment>
<evidence type="ECO:0000313" key="15">
    <source>
        <dbReference type="EMBL" id="ARO87539.1"/>
    </source>
</evidence>
<dbReference type="Proteomes" id="UP000012179">
    <property type="component" value="Chromosome"/>
</dbReference>
<keyword evidence="6" id="KW-0560">Oxidoreductase</keyword>
<evidence type="ECO:0000256" key="10">
    <source>
        <dbReference type="ARBA" id="ARBA00038489"/>
    </source>
</evidence>
<dbReference type="Pfam" id="PF00578">
    <property type="entry name" value="AhpC-TSA"/>
    <property type="match status" value="1"/>
</dbReference>
<evidence type="ECO:0000256" key="11">
    <source>
        <dbReference type="ARBA" id="ARBA00042639"/>
    </source>
</evidence>
<sequence length="156" mass="17758">MLTQPIPDFELPSTGNKVFSLSNSAGKNLVIYFYPRDDTPGCTTEGQQFRDAYSEFTKLDCDIVGISRDSVKSHESFKTKMDFPFELLSDGDEAVCKLFDVMKMKNMYGKQVRGVERSTFVLDAKGTLRREWRGVKVPGHVQEVLEFVKTLSREEP</sequence>
<evidence type="ECO:0000256" key="13">
    <source>
        <dbReference type="PIRSR" id="PIRSR000239-1"/>
    </source>
</evidence>
<evidence type="ECO:0000313" key="16">
    <source>
        <dbReference type="Proteomes" id="UP000012179"/>
    </source>
</evidence>
<evidence type="ECO:0000256" key="8">
    <source>
        <dbReference type="ARBA" id="ARBA00023284"/>
    </source>
</evidence>